<evidence type="ECO:0000313" key="3">
    <source>
        <dbReference type="EMBL" id="TFB79262.1"/>
    </source>
</evidence>
<keyword evidence="4" id="KW-1185">Reference proteome</keyword>
<gene>
    <name evidence="3" type="ORF">E3N84_03850</name>
</gene>
<evidence type="ECO:0000259" key="2">
    <source>
        <dbReference type="SMART" id="SM00507"/>
    </source>
</evidence>
<accession>A0A4R8VB49</accession>
<protein>
    <submittedName>
        <fullName evidence="3">HNH endonuclease</fullName>
    </submittedName>
</protein>
<name>A0A4R8VB49_9MICO</name>
<proteinExistence type="inferred from homology"/>
<comment type="similarity">
    <text evidence="1">Belongs to the Rv1128c/1148c/1588c/1702c/1945/3466 family.</text>
</comment>
<comment type="caution">
    <text evidence="3">The sequence shown here is derived from an EMBL/GenBank/DDBJ whole genome shotgun (WGS) entry which is preliminary data.</text>
</comment>
<dbReference type="InterPro" id="IPR002711">
    <property type="entry name" value="HNH"/>
</dbReference>
<keyword evidence="3" id="KW-0378">Hydrolase</keyword>
<keyword evidence="3" id="KW-0255">Endonuclease</keyword>
<reference evidence="3 4" key="1">
    <citation type="submission" date="2019-03" db="EMBL/GenBank/DDBJ databases">
        <title>Genomics of glacier-inhabiting Cryobacterium strains.</title>
        <authorList>
            <person name="Liu Q."/>
            <person name="Xin Y.-H."/>
        </authorList>
    </citation>
    <scope>NUCLEOTIDE SEQUENCE [LARGE SCALE GENOMIC DNA]</scope>
    <source>
        <strain evidence="3 4">CGMCC 1.10440</strain>
    </source>
</reference>
<dbReference type="InterPro" id="IPR003615">
    <property type="entry name" value="HNH_nuc"/>
</dbReference>
<dbReference type="SMART" id="SM00507">
    <property type="entry name" value="HNHc"/>
    <property type="match status" value="1"/>
</dbReference>
<dbReference type="Pfam" id="PF01844">
    <property type="entry name" value="HNH"/>
    <property type="match status" value="1"/>
</dbReference>
<sequence>MTLSVDIFVASLDAALSANARLAAEATAARALGDAELMDAQRSVADARRHLDACASVLAGEVVRRSQPEAGLSGLARKEGFRTPEALVRHTTGSSNREATTLVRVGAMLNDVELAANRGPVDDLDPAEGTDVAEPWLVSVGAAVATGALSPASAEAIRAGLGEPGPGVEVGALMDAANRIIGASGEQNTDSLFRMARDVRDALDAAGIAERERARRDRRAFRRYRQPDGMTRYTWDLDPESASLVDGIYDQITFPRRGGPRFVDEEERVRAATILDDPRTTEQLASDGFLSLLTIALDADVTSIVGTRSPAVRMLVTETALTNGRGSGSGHIEGQPDPVSVETVQRIVCTSGTVTIVFDERGQAIDVGREQRLFTRRQRMGLAARDGGCRWPGCERPPSWTEAHHIRHWRRDSGRTDLDNGILLCRHHHVLLHDNRWEIRVNDGEYWLIPPAGLAITHEPCLMPSRSAALRDLLEIAAS</sequence>
<evidence type="ECO:0000313" key="4">
    <source>
        <dbReference type="Proteomes" id="UP000298488"/>
    </source>
</evidence>
<dbReference type="AlphaFoldDB" id="A0A4R8VB49"/>
<dbReference type="EMBL" id="SOFI01000003">
    <property type="protein sequence ID" value="TFB79262.1"/>
    <property type="molecule type" value="Genomic_DNA"/>
</dbReference>
<dbReference type="InterPro" id="IPR003870">
    <property type="entry name" value="DUF222"/>
</dbReference>
<dbReference type="Pfam" id="PF02720">
    <property type="entry name" value="DUF222"/>
    <property type="match status" value="1"/>
</dbReference>
<feature type="domain" description="HNH nuclease" evidence="2">
    <location>
        <begin position="377"/>
        <end position="430"/>
    </location>
</feature>
<dbReference type="CDD" id="cd00085">
    <property type="entry name" value="HNHc"/>
    <property type="match status" value="1"/>
</dbReference>
<dbReference type="Proteomes" id="UP000298488">
    <property type="component" value="Unassembled WGS sequence"/>
</dbReference>
<dbReference type="RefSeq" id="WP_104095141.1">
    <property type="nucleotide sequence ID" value="NZ_JACHBP010000001.1"/>
</dbReference>
<dbReference type="GO" id="GO:0004519">
    <property type="term" value="F:endonuclease activity"/>
    <property type="evidence" value="ECO:0007669"/>
    <property type="project" value="UniProtKB-KW"/>
</dbReference>
<dbReference type="OrthoDB" id="5177627at2"/>
<keyword evidence="3" id="KW-0540">Nuclease</keyword>
<organism evidence="3 4">
    <name type="scientific">Terrimesophilobacter mesophilus</name>
    <dbReference type="NCBI Taxonomy" id="433647"/>
    <lineage>
        <taxon>Bacteria</taxon>
        <taxon>Bacillati</taxon>
        <taxon>Actinomycetota</taxon>
        <taxon>Actinomycetes</taxon>
        <taxon>Micrococcales</taxon>
        <taxon>Microbacteriaceae</taxon>
        <taxon>Terrimesophilobacter</taxon>
    </lineage>
</organism>
<evidence type="ECO:0000256" key="1">
    <source>
        <dbReference type="ARBA" id="ARBA00023450"/>
    </source>
</evidence>